<keyword evidence="16" id="KW-1185">Reference proteome</keyword>
<dbReference type="InterPro" id="IPR041525">
    <property type="entry name" value="N/Namide_PRibTrfase"/>
</dbReference>
<dbReference type="PATRIC" id="fig|1604004.4.peg.326"/>
<sequence>MAFGHITPETLGLFTDLYEIRMMEGYLAADHTAEATFSLFFRKLPPHRGYVVAAGLEQVIAALEDLSFGERALSYLAAQDVGEELLSFLEDFSFSGEVRAIPEGTVVFPNEPMVEVTAPIAEAQLLETLLINQIAFPSLIATKAARMRDVIDRKGNDQTLVDFGSRRAHGTDAGIKAGRAAYVGGFDGTSNLAAGEAFDVPVYGTMAHSWVQSFPTERAAFEAFVDVFGDDSVLLIDTYDTVNGAETAVEVAEEAGVDLAGVRLDSGDLAALSQEVAPIVGDADVFISSGMDEYAIADFFEDGGVGDGFGPGTALVTSTDAPKLEGVYKLVAVEEDGEFVPSMKLSTGKVSYPGQKSVRRIEGADGFESDVLAARGESGPGEELLVTVYEGGELVYTPPDLDAIRERRAEQVGALPSGVRKIRDPAEYPVEVSDDLEATTDSLQSDLEDRYLD</sequence>
<evidence type="ECO:0000256" key="4">
    <source>
        <dbReference type="ARBA" id="ARBA00022553"/>
    </source>
</evidence>
<dbReference type="STRING" id="1604004.HLASA_0311"/>
<dbReference type="GO" id="GO:0005829">
    <property type="term" value="C:cytosol"/>
    <property type="evidence" value="ECO:0007669"/>
    <property type="project" value="TreeGrafter"/>
</dbReference>
<evidence type="ECO:0000256" key="9">
    <source>
        <dbReference type="SAM" id="MobiDB-lite"/>
    </source>
</evidence>
<dbReference type="PANTHER" id="PTHR11098:SF1">
    <property type="entry name" value="NICOTINATE PHOSPHORIBOSYLTRANSFERASE"/>
    <property type="match status" value="1"/>
</dbReference>
<evidence type="ECO:0000259" key="10">
    <source>
        <dbReference type="Pfam" id="PF04095"/>
    </source>
</evidence>
<evidence type="ECO:0000256" key="3">
    <source>
        <dbReference type="ARBA" id="ARBA00013236"/>
    </source>
</evidence>
<dbReference type="Pfam" id="PF17767">
    <property type="entry name" value="NAPRTase_N"/>
    <property type="match status" value="1"/>
</dbReference>
<comment type="catalytic activity">
    <reaction evidence="8">
        <text>5-phospho-alpha-D-ribose 1-diphosphate + nicotinate + ATP + H2O = nicotinate beta-D-ribonucleotide + ADP + phosphate + diphosphate</text>
        <dbReference type="Rhea" id="RHEA:36163"/>
        <dbReference type="ChEBI" id="CHEBI:15377"/>
        <dbReference type="ChEBI" id="CHEBI:30616"/>
        <dbReference type="ChEBI" id="CHEBI:32544"/>
        <dbReference type="ChEBI" id="CHEBI:33019"/>
        <dbReference type="ChEBI" id="CHEBI:43474"/>
        <dbReference type="ChEBI" id="CHEBI:57502"/>
        <dbReference type="ChEBI" id="CHEBI:58017"/>
        <dbReference type="ChEBI" id="CHEBI:456216"/>
        <dbReference type="EC" id="6.3.4.21"/>
    </reaction>
</comment>
<accession>A0A0F7PAZ9</accession>
<dbReference type="EMBL" id="CP008874">
    <property type="protein sequence ID" value="AKH96819.1"/>
    <property type="molecule type" value="Genomic_DNA"/>
</dbReference>
<dbReference type="Proteomes" id="UP000069906">
    <property type="component" value="Chromosome"/>
</dbReference>
<gene>
    <name evidence="13" type="primary">pncB2</name>
    <name evidence="14" type="ORF">HLASA_0311</name>
    <name evidence="13" type="ORF">HLASF_0312</name>
</gene>
<proteinExistence type="inferred from homology"/>
<dbReference type="KEGG" id="hsf:HLASA_0311"/>
<comment type="pathway">
    <text evidence="1">Cofactor biosynthesis; NAD(+) biosynthesis; nicotinate D-ribonucleotide from nicotinate: step 1/1.</text>
</comment>
<dbReference type="NCBIfam" id="NF009131">
    <property type="entry name" value="PRK12484.1"/>
    <property type="match status" value="1"/>
</dbReference>
<dbReference type="InterPro" id="IPR013785">
    <property type="entry name" value="Aldolase_TIM"/>
</dbReference>
<dbReference type="EMBL" id="CP011564">
    <property type="protein sequence ID" value="ALG81221.1"/>
    <property type="molecule type" value="Genomic_DNA"/>
</dbReference>
<dbReference type="Gene3D" id="3.20.140.10">
    <property type="entry name" value="nicotinate phosphoribosyltransferase"/>
    <property type="match status" value="2"/>
</dbReference>
<evidence type="ECO:0000256" key="1">
    <source>
        <dbReference type="ARBA" id="ARBA00004952"/>
    </source>
</evidence>
<dbReference type="GO" id="GO:0016757">
    <property type="term" value="F:glycosyltransferase activity"/>
    <property type="evidence" value="ECO:0007669"/>
    <property type="project" value="UniProtKB-KW"/>
</dbReference>
<dbReference type="AlphaFoldDB" id="A0A0F7PAZ9"/>
<dbReference type="CDD" id="cd01570">
    <property type="entry name" value="NAPRTase_A"/>
    <property type="match status" value="1"/>
</dbReference>
<dbReference type="GO" id="GO:0034355">
    <property type="term" value="P:NAD+ biosynthetic process via the salvage pathway"/>
    <property type="evidence" value="ECO:0007669"/>
    <property type="project" value="TreeGrafter"/>
</dbReference>
<reference evidence="14 15" key="3">
    <citation type="journal article" date="2016" name="Stand. Genomic Sci.">
        <title>Complete genome sequence of 'Halanaeroarchaeum sulfurireducens' M27-SA2, a sulfur-reducing and acetate-oxidizing haloarchaeon from the deep-sea hypersaline anoxic lake Medee.</title>
        <authorList>
            <person name="Messina E."/>
            <person name="Sorokin D.Y."/>
            <person name="Kublanov I.V."/>
            <person name="Toshchakov S."/>
            <person name="Lopatina A."/>
            <person name="Arcadi E."/>
            <person name="Smedile F."/>
            <person name="La Spada G."/>
            <person name="La Cono V."/>
            <person name="Yakimov M.M."/>
        </authorList>
    </citation>
    <scope>NUCLEOTIDE SEQUENCE [LARGE SCALE GENOMIC DNA]</scope>
    <source>
        <strain evidence="14 15">M27-SA2</strain>
    </source>
</reference>
<evidence type="ECO:0000313" key="13">
    <source>
        <dbReference type="EMBL" id="AKH96819.1"/>
    </source>
</evidence>
<evidence type="ECO:0000256" key="7">
    <source>
        <dbReference type="ARBA" id="ARBA00022679"/>
    </source>
</evidence>
<dbReference type="Proteomes" id="UP000060390">
    <property type="component" value="Chromosome"/>
</dbReference>
<dbReference type="EC" id="6.3.4.21" evidence="3"/>
<keyword evidence="7 13" id="KW-0808">Transferase</keyword>
<dbReference type="UniPathway" id="UPA00253">
    <property type="reaction ID" value="UER00457"/>
</dbReference>
<evidence type="ECO:0000313" key="16">
    <source>
        <dbReference type="Proteomes" id="UP000069906"/>
    </source>
</evidence>
<dbReference type="HOGENOM" id="CLU_025154_3_1_2"/>
<dbReference type="SUPFAM" id="SSF51690">
    <property type="entry name" value="Nicotinate/Quinolinate PRTase C-terminal domain-like"/>
    <property type="match status" value="1"/>
</dbReference>
<dbReference type="InterPro" id="IPR041619">
    <property type="entry name" value="NAPRTase_C"/>
</dbReference>
<protein>
    <recommendedName>
        <fullName evidence="3">nicotinate phosphoribosyltransferase</fullName>
        <ecNumber evidence="3">6.3.4.21</ecNumber>
    </recommendedName>
</protein>
<dbReference type="SUPFAM" id="SSF54675">
    <property type="entry name" value="Nicotinate/Quinolinate PRTase N-terminal domain-like"/>
    <property type="match status" value="1"/>
</dbReference>
<dbReference type="Pfam" id="PF17956">
    <property type="entry name" value="NAPRTase_C"/>
    <property type="match status" value="1"/>
</dbReference>
<organism evidence="13 16">
    <name type="scientific">Halanaeroarchaeum sulfurireducens</name>
    <dbReference type="NCBI Taxonomy" id="1604004"/>
    <lineage>
        <taxon>Archaea</taxon>
        <taxon>Methanobacteriati</taxon>
        <taxon>Methanobacteriota</taxon>
        <taxon>Stenosarchaea group</taxon>
        <taxon>Halobacteria</taxon>
        <taxon>Halobacteriales</taxon>
        <taxon>Halobacteriaceae</taxon>
        <taxon>Halanaeroarchaeum</taxon>
    </lineage>
</organism>
<evidence type="ECO:0000259" key="11">
    <source>
        <dbReference type="Pfam" id="PF17767"/>
    </source>
</evidence>
<name>A0A0F7PAZ9_9EURY</name>
<keyword evidence="13" id="KW-0328">Glycosyltransferase</keyword>
<keyword evidence="5 13" id="KW-0436">Ligase</keyword>
<feature type="domain" description="Nicotinate phosphoribosyltransferase C-terminal" evidence="12">
    <location>
        <begin position="382"/>
        <end position="437"/>
    </location>
</feature>
<dbReference type="KEGG" id="hsu:HLASF_0312"/>
<evidence type="ECO:0000313" key="14">
    <source>
        <dbReference type="EMBL" id="ALG81221.1"/>
    </source>
</evidence>
<dbReference type="NCBIfam" id="TIGR01513">
    <property type="entry name" value="NAPRTase_put"/>
    <property type="match status" value="1"/>
</dbReference>
<dbReference type="PANTHER" id="PTHR11098">
    <property type="entry name" value="NICOTINATE PHOSPHORIBOSYLTRANSFERASE"/>
    <property type="match status" value="1"/>
</dbReference>
<feature type="domain" description="Nicotinate phosphoribosyltransferase N-terminal" evidence="11">
    <location>
        <begin position="13"/>
        <end position="134"/>
    </location>
</feature>
<dbReference type="PIRSF" id="PIRSF000484">
    <property type="entry name" value="NAPRT"/>
    <property type="match status" value="1"/>
</dbReference>
<dbReference type="InterPro" id="IPR036068">
    <property type="entry name" value="Nicotinate_pribotase-like_C"/>
</dbReference>
<evidence type="ECO:0000313" key="15">
    <source>
        <dbReference type="Proteomes" id="UP000060390"/>
    </source>
</evidence>
<reference evidence="15" key="2">
    <citation type="submission" date="2015-05" db="EMBL/GenBank/DDBJ databases">
        <title>Complete genome sequence of Halanaeroarchaeum sulfurireducens type strain M27-SA2, a sulfate-reducer haloarchaeon from marine anoxic lake Medee.</title>
        <authorList>
            <person name="Messina E."/>
            <person name="Kublanov I.V."/>
            <person name="Toshchakov S."/>
            <person name="Arcadi E."/>
            <person name="La Spada G."/>
            <person name="La Cono V."/>
            <person name="Yakimov M.M."/>
        </authorList>
    </citation>
    <scope>NUCLEOTIDE SEQUENCE [LARGE SCALE GENOMIC DNA]</scope>
    <source>
        <strain evidence="15">M27-SA2</strain>
    </source>
</reference>
<dbReference type="InterPro" id="IPR006405">
    <property type="entry name" value="Nic_PRibTrfase_pncB"/>
</dbReference>
<dbReference type="GO" id="GO:0004516">
    <property type="term" value="F:nicotinate phosphoribosyltransferase activity"/>
    <property type="evidence" value="ECO:0007669"/>
    <property type="project" value="UniProtKB-EC"/>
</dbReference>
<reference evidence="13 16" key="1">
    <citation type="journal article" date="2015" name="ISME J.">
        <title>Elemental sulfur and acetate can support life of a novel strictly anaerobic haloarchaeon.</title>
        <authorList>
            <person name="Sorokin D.Y."/>
            <person name="Kublanov I.V."/>
            <person name="Gavrilov S.N."/>
            <person name="Rojo D."/>
            <person name="Roman P."/>
            <person name="Golyshin P.N."/>
            <person name="Slepak V.Z."/>
            <person name="Smedile F."/>
            <person name="Ferrer M."/>
            <person name="Messina E."/>
            <person name="La Cono V."/>
            <person name="Yakimov M.M."/>
        </authorList>
    </citation>
    <scope>NUCLEOTIDE SEQUENCE [LARGE SCALE GENOMIC DNA]</scope>
    <source>
        <strain evidence="13 16">HSR2</strain>
    </source>
</reference>
<feature type="region of interest" description="Disordered" evidence="9">
    <location>
        <begin position="424"/>
        <end position="453"/>
    </location>
</feature>
<dbReference type="Pfam" id="PF04095">
    <property type="entry name" value="NAPRTase"/>
    <property type="match status" value="1"/>
</dbReference>
<keyword evidence="4" id="KW-0597">Phosphoprotein</keyword>
<feature type="domain" description="Nicotinate/nicotinamide phosphoribosyltransferase" evidence="10">
    <location>
        <begin position="160"/>
        <end position="276"/>
    </location>
</feature>
<evidence type="ECO:0000256" key="6">
    <source>
        <dbReference type="ARBA" id="ARBA00022642"/>
    </source>
</evidence>
<evidence type="ECO:0000256" key="8">
    <source>
        <dbReference type="ARBA" id="ARBA00048668"/>
    </source>
</evidence>
<dbReference type="InterPro" id="IPR040727">
    <property type="entry name" value="NAPRTase_N"/>
</dbReference>
<keyword evidence="6" id="KW-0662">Pyridine nucleotide biosynthesis</keyword>
<dbReference type="Gene3D" id="3.20.20.70">
    <property type="entry name" value="Aldolase class I"/>
    <property type="match status" value="1"/>
</dbReference>
<evidence type="ECO:0000259" key="12">
    <source>
        <dbReference type="Pfam" id="PF17956"/>
    </source>
</evidence>
<comment type="similarity">
    <text evidence="2">Belongs to the NAPRTase family.</text>
</comment>
<evidence type="ECO:0000256" key="5">
    <source>
        <dbReference type="ARBA" id="ARBA00022598"/>
    </source>
</evidence>
<dbReference type="InterPro" id="IPR007229">
    <property type="entry name" value="Nic_PRibTrfase-Fam"/>
</dbReference>
<evidence type="ECO:0000256" key="2">
    <source>
        <dbReference type="ARBA" id="ARBA00010897"/>
    </source>
</evidence>